<keyword evidence="3" id="KW-1185">Reference proteome</keyword>
<sequence length="386" mass="44795">MSINILLTGGRAPATYYFARLLKQQGHTLFMAESLPKHLCMHSNLFERSYRVCAPNENQHTYIQDLIKIVQDHNIDLLIPTCEEVFHIAAGYEPLSQFCRPFCEPLEKINTFHHKGLFIQTLIRNYDGYIKIPYTIVIDTNQMKSKTAIAKIFEANTIHLDETYVCKPAYSRFGTEVVFKKGHELIDFLSTQKTIWVVQEKIEGKQLCTYAIADKGQMKCYSAYQTNDTVGLGATIYFEPYNNRKLEEFVKCYIEKNEYTGQIAFDLIETKQGEVYPIECNPRTTSGICMFPLTKHNEKKDHYIVGTEKTMVGLAMLQTLFSKNLVKQIYKMIKAKDIIWNREDPKVFFDQISSFLYLLKESKKRKISSYQMSTLDIEWNGELGDK</sequence>
<evidence type="ECO:0000313" key="3">
    <source>
        <dbReference type="Proteomes" id="UP000287910"/>
    </source>
</evidence>
<comment type="caution">
    <text evidence="2">The sequence shown here is derived from an EMBL/GenBank/DDBJ whole genome shotgun (WGS) entry which is preliminary data.</text>
</comment>
<evidence type="ECO:0000259" key="1">
    <source>
        <dbReference type="Pfam" id="PF02655"/>
    </source>
</evidence>
<name>A0A432L810_9BACI</name>
<organism evidence="2 3">
    <name type="scientific">Lysinibacillus antri</name>
    <dbReference type="NCBI Taxonomy" id="2498145"/>
    <lineage>
        <taxon>Bacteria</taxon>
        <taxon>Bacillati</taxon>
        <taxon>Bacillota</taxon>
        <taxon>Bacilli</taxon>
        <taxon>Bacillales</taxon>
        <taxon>Bacillaceae</taxon>
        <taxon>Lysinibacillus</taxon>
    </lineage>
</organism>
<dbReference type="GO" id="GO:0005524">
    <property type="term" value="F:ATP binding"/>
    <property type="evidence" value="ECO:0007669"/>
    <property type="project" value="InterPro"/>
</dbReference>
<dbReference type="Pfam" id="PF02655">
    <property type="entry name" value="ATP-grasp_3"/>
    <property type="match status" value="1"/>
</dbReference>
<dbReference type="InterPro" id="IPR003806">
    <property type="entry name" value="ATP-grasp_PylC-type"/>
</dbReference>
<reference evidence="2 3" key="1">
    <citation type="submission" date="2018-12" db="EMBL/GenBank/DDBJ databases">
        <title>Lysinibacillus antri sp. nov., isolated from a cave soil.</title>
        <authorList>
            <person name="Narsing Rao M.P."/>
            <person name="Zhang H."/>
            <person name="Dong Z.-Y."/>
            <person name="Niu X.-K."/>
            <person name="Zhang K."/>
            <person name="Fang B.-Z."/>
            <person name="Kang Y.-Q."/>
            <person name="Xiao M."/>
            <person name="Li W.-J."/>
        </authorList>
    </citation>
    <scope>NUCLEOTIDE SEQUENCE [LARGE SCALE GENOMIC DNA]</scope>
    <source>
        <strain evidence="2 3">SYSU K30002</strain>
    </source>
</reference>
<protein>
    <submittedName>
        <fullName evidence="2">ATP-grasp domain-containing protein</fullName>
    </submittedName>
</protein>
<dbReference type="Gene3D" id="3.30.470.20">
    <property type="entry name" value="ATP-grasp fold, B domain"/>
    <property type="match status" value="1"/>
</dbReference>
<proteinExistence type="predicted"/>
<dbReference type="Gene3D" id="3.40.50.20">
    <property type="match status" value="1"/>
</dbReference>
<dbReference type="RefSeq" id="WP_126660437.1">
    <property type="nucleotide sequence ID" value="NZ_RYYR01000033.1"/>
</dbReference>
<dbReference type="AlphaFoldDB" id="A0A432L810"/>
<evidence type="ECO:0000313" key="2">
    <source>
        <dbReference type="EMBL" id="RUL48201.1"/>
    </source>
</evidence>
<accession>A0A432L810</accession>
<gene>
    <name evidence="2" type="ORF">EK386_17345</name>
</gene>
<dbReference type="Proteomes" id="UP000287910">
    <property type="component" value="Unassembled WGS sequence"/>
</dbReference>
<feature type="domain" description="ATP-grasp fold PylC-type" evidence="1">
    <location>
        <begin position="159"/>
        <end position="286"/>
    </location>
</feature>
<dbReference type="GO" id="GO:0046872">
    <property type="term" value="F:metal ion binding"/>
    <property type="evidence" value="ECO:0007669"/>
    <property type="project" value="InterPro"/>
</dbReference>
<dbReference type="SUPFAM" id="SSF56059">
    <property type="entry name" value="Glutathione synthetase ATP-binding domain-like"/>
    <property type="match status" value="1"/>
</dbReference>
<dbReference type="EMBL" id="RYYR01000033">
    <property type="protein sequence ID" value="RUL48201.1"/>
    <property type="molecule type" value="Genomic_DNA"/>
</dbReference>